<sequence>MTQEPKITAALIYDFDGTLAPGNMQEYDFIPAVGQSNREFWNDANSLAEEQDADMTLTYMAKMLEAARSRKLSLRREAFQESGRNIRLFPGVKEWFGRINAYAAARGVRVLHYINSSGLKEMIEGTPIASEFRKIYACSFLYDVDGIAYWPGVAVNYTNKTQFIFKINKGVESVSDCKLVNQYIEERERPVPFSRMIYVGDGTTDIPCMRLVKNFGGHSIAVYNPASAKVGRKDLASLIRDNRVNHVCAADYTEGSEIDRLVKLIIDKIAVDFELQQLEIPR</sequence>
<dbReference type="GeneID" id="78341840"/>
<dbReference type="Pfam" id="PF12710">
    <property type="entry name" value="HAD"/>
    <property type="match status" value="1"/>
</dbReference>
<name>A0A4Y1WU63_9BACT</name>
<dbReference type="InterPro" id="IPR023214">
    <property type="entry name" value="HAD_sf"/>
</dbReference>
<dbReference type="RefSeq" id="WP_019130738.1">
    <property type="nucleotide sequence ID" value="NZ_AP019735.1"/>
</dbReference>
<accession>A0A4Y1WU63</accession>
<proteinExistence type="predicted"/>
<evidence type="ECO:0000313" key="1">
    <source>
        <dbReference type="EMBL" id="BBL03809.1"/>
    </source>
</evidence>
<organism evidence="1 2">
    <name type="scientific">Alistipes communis</name>
    <dbReference type="NCBI Taxonomy" id="2585118"/>
    <lineage>
        <taxon>Bacteria</taxon>
        <taxon>Pseudomonadati</taxon>
        <taxon>Bacteroidota</taxon>
        <taxon>Bacteroidia</taxon>
        <taxon>Bacteroidales</taxon>
        <taxon>Rikenellaceae</taxon>
        <taxon>Alistipes</taxon>
    </lineage>
</organism>
<dbReference type="SUPFAM" id="SSF56784">
    <property type="entry name" value="HAD-like"/>
    <property type="match status" value="1"/>
</dbReference>
<dbReference type="Gene3D" id="3.40.50.1000">
    <property type="entry name" value="HAD superfamily/HAD-like"/>
    <property type="match status" value="1"/>
</dbReference>
<dbReference type="Proteomes" id="UP000318946">
    <property type="component" value="Chromosome"/>
</dbReference>
<reference evidence="2" key="1">
    <citation type="submission" date="2019-06" db="EMBL/GenBank/DDBJ databases">
        <title>Alistipes onderdonkii subsp. vulgaris subsp. nov., Alistipes dispar sp. nov. and Alistipes communis sp. nov., isolated from human faeces, and creation of Alistipes onderdonkii subsp. onderdonkii subsp. nov.</title>
        <authorList>
            <person name="Sakamoto M."/>
            <person name="Ikeyama N."/>
            <person name="Ogata Y."/>
            <person name="Suda W."/>
            <person name="Iino T."/>
            <person name="Hattori M."/>
            <person name="Ohkuma M."/>
        </authorList>
    </citation>
    <scope>NUCLEOTIDE SEQUENCE [LARGE SCALE GENOMIC DNA]</scope>
    <source>
        <strain evidence="2">5CBH24</strain>
    </source>
</reference>
<dbReference type="AlphaFoldDB" id="A0A4Y1WU63"/>
<keyword evidence="2" id="KW-1185">Reference proteome</keyword>
<dbReference type="OrthoDB" id="9785423at2"/>
<gene>
    <name evidence="1" type="ORF">A5CBH24_11220</name>
</gene>
<evidence type="ECO:0000313" key="2">
    <source>
        <dbReference type="Proteomes" id="UP000318946"/>
    </source>
</evidence>
<dbReference type="EMBL" id="AP019735">
    <property type="protein sequence ID" value="BBL03809.1"/>
    <property type="molecule type" value="Genomic_DNA"/>
</dbReference>
<dbReference type="InterPro" id="IPR036412">
    <property type="entry name" value="HAD-like_sf"/>
</dbReference>
<protein>
    <submittedName>
        <fullName evidence="1">Uncharacterized protein</fullName>
    </submittedName>
</protein>
<dbReference type="KEGG" id="acou:A5CBH24_11220"/>